<evidence type="ECO:0000313" key="10">
    <source>
        <dbReference type="EMBL" id="SEF74470.1"/>
    </source>
</evidence>
<comment type="catalytic activity">
    <reaction evidence="7 8">
        <text>L-2,4-diaminobutanoate + acetyl-CoA = (2S)-4-acetamido-2-aminobutanoate + CoA + H(+)</text>
        <dbReference type="Rhea" id="RHEA:16901"/>
        <dbReference type="ChEBI" id="CHEBI:15378"/>
        <dbReference type="ChEBI" id="CHEBI:57287"/>
        <dbReference type="ChEBI" id="CHEBI:57288"/>
        <dbReference type="ChEBI" id="CHEBI:58761"/>
        <dbReference type="ChEBI" id="CHEBI:58929"/>
        <dbReference type="EC" id="2.3.1.178"/>
    </reaction>
</comment>
<keyword evidence="6 8" id="KW-0012">Acyltransferase</keyword>
<dbReference type="RefSeq" id="WP_200826644.1">
    <property type="nucleotide sequence ID" value="NZ_FNVQ01000001.1"/>
</dbReference>
<name>A0A1H5UHF8_9GAMM</name>
<dbReference type="PROSITE" id="PS51186">
    <property type="entry name" value="GNAT"/>
    <property type="match status" value="1"/>
</dbReference>
<comment type="pathway">
    <text evidence="1 8">Amine and polyamine biosynthesis; ectoine biosynthesis; L-ectoine from L-aspartate 4-semialdehyde: step 2/3.</text>
</comment>
<comment type="function">
    <text evidence="8">Catalyzes the acetylation of L-2,4-diaminobutyrate (DABA) to gamma-N-acetyl-alpha,gamma-diaminobutyric acid (ADABA) with acetyl coenzyme A.</text>
</comment>
<dbReference type="AlphaFoldDB" id="A0A1H5UHF8"/>
<evidence type="ECO:0000256" key="5">
    <source>
        <dbReference type="ARBA" id="ARBA00022679"/>
    </source>
</evidence>
<keyword evidence="11" id="KW-1185">Reference proteome</keyword>
<dbReference type="SUPFAM" id="SSF55729">
    <property type="entry name" value="Acyl-CoA N-acyltransferases (Nat)"/>
    <property type="match status" value="1"/>
</dbReference>
<dbReference type="PIRSF" id="PIRSF037663">
    <property type="entry name" value="Acetyltransf_GNAT_prd"/>
    <property type="match status" value="1"/>
</dbReference>
<evidence type="ECO:0000259" key="9">
    <source>
        <dbReference type="PROSITE" id="PS51186"/>
    </source>
</evidence>
<protein>
    <recommendedName>
        <fullName evidence="4 8">L-2,4-diaminobutyric acid acetyltransferase</fullName>
        <shortName evidence="8">DABA acetyltransferase</shortName>
        <ecNumber evidence="3 8">2.3.1.178</ecNumber>
    </recommendedName>
</protein>
<dbReference type="CDD" id="cd04301">
    <property type="entry name" value="NAT_SF"/>
    <property type="match status" value="1"/>
</dbReference>
<reference evidence="10 11" key="1">
    <citation type="submission" date="2016-10" db="EMBL/GenBank/DDBJ databases">
        <authorList>
            <person name="de Groot N.N."/>
        </authorList>
    </citation>
    <scope>NUCLEOTIDE SEQUENCE [LARGE SCALE GENOMIC DNA]</scope>
    <source>
        <strain evidence="10 11">DSM 22012</strain>
    </source>
</reference>
<dbReference type="UniPathway" id="UPA00067">
    <property type="reaction ID" value="UER00122"/>
</dbReference>
<dbReference type="InterPro" id="IPR012772">
    <property type="entry name" value="Ectoine_EctA"/>
</dbReference>
<evidence type="ECO:0000256" key="8">
    <source>
        <dbReference type="RuleBase" id="RU365045"/>
    </source>
</evidence>
<evidence type="ECO:0000256" key="2">
    <source>
        <dbReference type="ARBA" id="ARBA00010712"/>
    </source>
</evidence>
<organism evidence="10 11">
    <name type="scientific">Marinobacterium lutimaris</name>
    <dbReference type="NCBI Taxonomy" id="568106"/>
    <lineage>
        <taxon>Bacteria</taxon>
        <taxon>Pseudomonadati</taxon>
        <taxon>Pseudomonadota</taxon>
        <taxon>Gammaproteobacteria</taxon>
        <taxon>Oceanospirillales</taxon>
        <taxon>Oceanospirillaceae</taxon>
        <taxon>Marinobacterium</taxon>
    </lineage>
</organism>
<comment type="similarity">
    <text evidence="2 8">Belongs to the acetyltransferase family. EctA subfamily.</text>
</comment>
<feature type="domain" description="N-acetyltransferase" evidence="9">
    <location>
        <begin position="8"/>
        <end position="173"/>
    </location>
</feature>
<evidence type="ECO:0000256" key="7">
    <source>
        <dbReference type="ARBA" id="ARBA00048924"/>
    </source>
</evidence>
<keyword evidence="5 8" id="KW-0808">Transferase</keyword>
<dbReference type="PANTHER" id="PTHR43072:SF23">
    <property type="entry name" value="UPF0039 PROTEIN C11D3.02C"/>
    <property type="match status" value="1"/>
</dbReference>
<dbReference type="PANTHER" id="PTHR43072">
    <property type="entry name" value="N-ACETYLTRANSFERASE"/>
    <property type="match status" value="1"/>
</dbReference>
<evidence type="ECO:0000313" key="11">
    <source>
        <dbReference type="Proteomes" id="UP000236745"/>
    </source>
</evidence>
<dbReference type="Pfam" id="PF00583">
    <property type="entry name" value="Acetyltransf_1"/>
    <property type="match status" value="1"/>
</dbReference>
<proteinExistence type="inferred from homology"/>
<dbReference type="NCBIfam" id="TIGR02406">
    <property type="entry name" value="ectoine_EctA"/>
    <property type="match status" value="1"/>
</dbReference>
<evidence type="ECO:0000256" key="6">
    <source>
        <dbReference type="ARBA" id="ARBA00023315"/>
    </source>
</evidence>
<dbReference type="InterPro" id="IPR000182">
    <property type="entry name" value="GNAT_dom"/>
</dbReference>
<evidence type="ECO:0000256" key="4">
    <source>
        <dbReference type="ARBA" id="ARBA00017935"/>
    </source>
</evidence>
<evidence type="ECO:0000256" key="3">
    <source>
        <dbReference type="ARBA" id="ARBA00012355"/>
    </source>
</evidence>
<evidence type="ECO:0000256" key="1">
    <source>
        <dbReference type="ARBA" id="ARBA00004978"/>
    </source>
</evidence>
<dbReference type="InterPro" id="IPR017255">
    <property type="entry name" value="AcTrfase_GNAT_prd"/>
</dbReference>
<sequence>MNTNKMKIKFRKPNSHDGAAVYNLIKRCPPLDTNSMYCNLLQCGDFADTSVAAFDDKGKMIGFISGYRPPARRETLFVWQVAVCPSARGQKLGNRMLMELADRLSDEGVEYIETTITPDNQASQAMFARFFAALSAPVEKSVKFASDDHFDGAHDDEVLYRAGPFKLAVALAS</sequence>
<dbReference type="EC" id="2.3.1.178" evidence="3 8"/>
<dbReference type="Proteomes" id="UP000236745">
    <property type="component" value="Unassembled WGS sequence"/>
</dbReference>
<dbReference type="InterPro" id="IPR016181">
    <property type="entry name" value="Acyl_CoA_acyltransferase"/>
</dbReference>
<gene>
    <name evidence="8" type="primary">ectA</name>
    <name evidence="10" type="ORF">SAMN05444390_101387</name>
</gene>
<dbReference type="GO" id="GO:0033816">
    <property type="term" value="F:diaminobutyrate acetyltransferase activity"/>
    <property type="evidence" value="ECO:0007669"/>
    <property type="project" value="UniProtKB-EC"/>
</dbReference>
<dbReference type="EMBL" id="FNVQ01000001">
    <property type="protein sequence ID" value="SEF74470.1"/>
    <property type="molecule type" value="Genomic_DNA"/>
</dbReference>
<dbReference type="Gene3D" id="3.40.630.30">
    <property type="match status" value="1"/>
</dbReference>
<accession>A0A1H5UHF8</accession>
<dbReference type="GO" id="GO:0019491">
    <property type="term" value="P:ectoine biosynthetic process"/>
    <property type="evidence" value="ECO:0007669"/>
    <property type="project" value="UniProtKB-UniPathway"/>
</dbReference>